<sequence length="132" mass="15618">MSYKDLVTDFLYSEYYKDKSVFKDFVHPKLELNWNSSDGFLKLDFDGFFEMVQNMGKTFVALTPEFSHIFAENNKVCVRFTYHVETLEHEESLPLAHFMSIWEVEDEKIRKGFLMSHAADDSVDNIFSYIEN</sequence>
<dbReference type="OrthoDB" id="1452256at2"/>
<dbReference type="Pfam" id="PF12680">
    <property type="entry name" value="SnoaL_2"/>
    <property type="match status" value="1"/>
</dbReference>
<comment type="caution">
    <text evidence="2">The sequence shown here is derived from an EMBL/GenBank/DDBJ whole genome shotgun (WGS) entry which is preliminary data.</text>
</comment>
<evidence type="ECO:0000259" key="1">
    <source>
        <dbReference type="Pfam" id="PF12680"/>
    </source>
</evidence>
<dbReference type="Proteomes" id="UP000306552">
    <property type="component" value="Unassembled WGS sequence"/>
</dbReference>
<evidence type="ECO:0000313" key="2">
    <source>
        <dbReference type="EMBL" id="TKS56011.1"/>
    </source>
</evidence>
<dbReference type="AlphaFoldDB" id="A0A4U5TQK3"/>
<feature type="domain" description="SnoaL-like" evidence="1">
    <location>
        <begin position="21"/>
        <end position="110"/>
    </location>
</feature>
<keyword evidence="3" id="KW-1185">Reference proteome</keyword>
<dbReference type="InterPro" id="IPR032710">
    <property type="entry name" value="NTF2-like_dom_sf"/>
</dbReference>
<dbReference type="EMBL" id="SWMU01000003">
    <property type="protein sequence ID" value="TKS56011.1"/>
    <property type="molecule type" value="Genomic_DNA"/>
</dbReference>
<accession>A0A4U5TQK3</accession>
<reference evidence="2 3" key="1">
    <citation type="submission" date="2019-04" db="EMBL/GenBank/DDBJ databases">
        <title>Psychroflexus halotolerans sp. nov., isolated from a marine solar saltern.</title>
        <authorList>
            <person name="Feng X."/>
        </authorList>
    </citation>
    <scope>NUCLEOTIDE SEQUENCE [LARGE SCALE GENOMIC DNA]</scope>
    <source>
        <strain evidence="2 3">WDS2C27</strain>
    </source>
</reference>
<organism evidence="2 3">
    <name type="scientific">Mesohalobacter halotolerans</name>
    <dbReference type="NCBI Taxonomy" id="1883405"/>
    <lineage>
        <taxon>Bacteria</taxon>
        <taxon>Pseudomonadati</taxon>
        <taxon>Bacteroidota</taxon>
        <taxon>Flavobacteriia</taxon>
        <taxon>Flavobacteriales</taxon>
        <taxon>Flavobacteriaceae</taxon>
        <taxon>Mesohalobacter</taxon>
    </lineage>
</organism>
<dbReference type="Gene3D" id="3.10.450.50">
    <property type="match status" value="1"/>
</dbReference>
<evidence type="ECO:0000313" key="3">
    <source>
        <dbReference type="Proteomes" id="UP000306552"/>
    </source>
</evidence>
<gene>
    <name evidence="2" type="ORF">FCN74_08265</name>
</gene>
<proteinExistence type="predicted"/>
<name>A0A4U5TQK3_9FLAO</name>
<protein>
    <submittedName>
        <fullName evidence="2">Nuclear transport factor 2 family protein</fullName>
    </submittedName>
</protein>
<dbReference type="SUPFAM" id="SSF54427">
    <property type="entry name" value="NTF2-like"/>
    <property type="match status" value="1"/>
</dbReference>
<dbReference type="RefSeq" id="WP_138932125.1">
    <property type="nucleotide sequence ID" value="NZ_SWMU01000003.1"/>
</dbReference>
<dbReference type="InterPro" id="IPR037401">
    <property type="entry name" value="SnoaL-like"/>
</dbReference>